<evidence type="ECO:0000313" key="10">
    <source>
        <dbReference type="Proteomes" id="UP000478052"/>
    </source>
</evidence>
<protein>
    <submittedName>
        <fullName evidence="9">Uncharacterized protein</fullName>
    </submittedName>
</protein>
<comment type="subcellular location">
    <subcellularLocation>
        <location evidence="1">Cytoplasm</location>
        <location evidence="1">Cytoskeleton</location>
        <location evidence="1">Flagellum axoneme</location>
    </subcellularLocation>
</comment>
<evidence type="ECO:0000256" key="4">
    <source>
        <dbReference type="ARBA" id="ARBA00023069"/>
    </source>
</evidence>
<organism evidence="9 10">
    <name type="scientific">Aphis craccivora</name>
    <name type="common">Cowpea aphid</name>
    <dbReference type="NCBI Taxonomy" id="307492"/>
    <lineage>
        <taxon>Eukaryota</taxon>
        <taxon>Metazoa</taxon>
        <taxon>Ecdysozoa</taxon>
        <taxon>Arthropoda</taxon>
        <taxon>Hexapoda</taxon>
        <taxon>Insecta</taxon>
        <taxon>Pterygota</taxon>
        <taxon>Neoptera</taxon>
        <taxon>Paraneoptera</taxon>
        <taxon>Hemiptera</taxon>
        <taxon>Sternorrhyncha</taxon>
        <taxon>Aphidomorpha</taxon>
        <taxon>Aphidoidea</taxon>
        <taxon>Aphididae</taxon>
        <taxon>Aphidini</taxon>
        <taxon>Aphis</taxon>
        <taxon>Aphis</taxon>
    </lineage>
</organism>
<evidence type="ECO:0000256" key="8">
    <source>
        <dbReference type="ARBA" id="ARBA00046435"/>
    </source>
</evidence>
<keyword evidence="3" id="KW-0282">Flagellum</keyword>
<keyword evidence="5" id="KW-0206">Cytoskeleton</keyword>
<evidence type="ECO:0000256" key="3">
    <source>
        <dbReference type="ARBA" id="ARBA00022846"/>
    </source>
</evidence>
<gene>
    <name evidence="9" type="ORF">FWK35_00032477</name>
</gene>
<dbReference type="EMBL" id="VUJU01003811">
    <property type="protein sequence ID" value="KAF0756617.1"/>
    <property type="molecule type" value="Genomic_DNA"/>
</dbReference>
<dbReference type="AlphaFoldDB" id="A0A6G0YJ15"/>
<dbReference type="GO" id="GO:0030317">
    <property type="term" value="P:flagellated sperm motility"/>
    <property type="evidence" value="ECO:0007669"/>
    <property type="project" value="InterPro"/>
</dbReference>
<proteinExistence type="predicted"/>
<dbReference type="Pfam" id="PF22595">
    <property type="entry name" value="CFAP107"/>
    <property type="match status" value="1"/>
</dbReference>
<dbReference type="GO" id="GO:0005879">
    <property type="term" value="C:axonemal microtubule"/>
    <property type="evidence" value="ECO:0007669"/>
    <property type="project" value="TreeGrafter"/>
</dbReference>
<evidence type="ECO:0000256" key="6">
    <source>
        <dbReference type="ARBA" id="ARBA00023273"/>
    </source>
</evidence>
<accession>A0A6G0YJ15</accession>
<keyword evidence="6" id="KW-0966">Cell projection</keyword>
<sequence length="158" mass="18827">MVDISCKMNVYTNKNVLIDNWYEDKYGTFPSKNEGNRESTYQKDYRKSILPIRDNRVMRNIRERAMGLPITLFREHGIHNAYNKNTSSLYDLNCMAAYNPPHYRRYNTRSGLWEPEQNFTVNYGPGRCELLKKKQIIWNTVTKEFIPSTEYQCSYTIK</sequence>
<evidence type="ECO:0000256" key="1">
    <source>
        <dbReference type="ARBA" id="ARBA00004611"/>
    </source>
</evidence>
<keyword evidence="10" id="KW-1185">Reference proteome</keyword>
<dbReference type="OrthoDB" id="8185227at2759"/>
<name>A0A6G0YJ15_APHCR</name>
<evidence type="ECO:0000256" key="7">
    <source>
        <dbReference type="ARBA" id="ARBA00035003"/>
    </source>
</evidence>
<dbReference type="InterPro" id="IPR037662">
    <property type="entry name" value="CFAP68/107"/>
</dbReference>
<dbReference type="Proteomes" id="UP000478052">
    <property type="component" value="Unassembled WGS sequence"/>
</dbReference>
<comment type="function">
    <text evidence="7">Microtubule inner protein (MIP) part of the dynein-decorated doublet microtubules (DMTs) in cilia axoneme, which is required for motile cilia beating.</text>
</comment>
<evidence type="ECO:0000256" key="5">
    <source>
        <dbReference type="ARBA" id="ARBA00023212"/>
    </source>
</evidence>
<keyword evidence="4" id="KW-0969">Cilium</keyword>
<dbReference type="InterPro" id="IPR054709">
    <property type="entry name" value="CFAP107"/>
</dbReference>
<dbReference type="PANTHER" id="PTHR31180">
    <property type="entry name" value="CILIA- AND FLAGELLA-ASSOCIATED PROTEIN 107-RELATED"/>
    <property type="match status" value="1"/>
</dbReference>
<evidence type="ECO:0000313" key="9">
    <source>
        <dbReference type="EMBL" id="KAF0756617.1"/>
    </source>
</evidence>
<keyword evidence="2" id="KW-0963">Cytoplasm</keyword>
<reference evidence="9 10" key="1">
    <citation type="submission" date="2019-08" db="EMBL/GenBank/DDBJ databases">
        <title>Whole genome of Aphis craccivora.</title>
        <authorList>
            <person name="Voronova N.V."/>
            <person name="Shulinski R.S."/>
            <person name="Bandarenka Y.V."/>
            <person name="Zhorov D.G."/>
            <person name="Warner D."/>
        </authorList>
    </citation>
    <scope>NUCLEOTIDE SEQUENCE [LARGE SCALE GENOMIC DNA]</scope>
    <source>
        <strain evidence="9">180601</strain>
        <tissue evidence="9">Whole Body</tissue>
    </source>
</reference>
<evidence type="ECO:0000256" key="2">
    <source>
        <dbReference type="ARBA" id="ARBA00022490"/>
    </source>
</evidence>
<comment type="caution">
    <text evidence="9">The sequence shown here is derived from an EMBL/GenBank/DDBJ whole genome shotgun (WGS) entry which is preliminary data.</text>
</comment>
<dbReference type="PANTHER" id="PTHR31180:SF2">
    <property type="entry name" value="CILIA- AND FLAGELLA-ASSOCIATED PROTEIN 107"/>
    <property type="match status" value="1"/>
</dbReference>
<comment type="subunit">
    <text evidence="8">Microtubule inner protein component of sperm flagellar doublet microtubules.</text>
</comment>